<dbReference type="PANTHER" id="PTHR43790">
    <property type="entry name" value="CARBOHYDRATE TRANSPORT ATP-BINDING PROTEIN MG119-RELATED"/>
    <property type="match status" value="1"/>
</dbReference>
<evidence type="ECO:0000313" key="7">
    <source>
        <dbReference type="Proteomes" id="UP000543642"/>
    </source>
</evidence>
<keyword evidence="4" id="KW-0067">ATP-binding</keyword>
<gene>
    <name evidence="6" type="ORF">HNP82_000380</name>
</gene>
<dbReference type="Pfam" id="PF00005">
    <property type="entry name" value="ABC_tran"/>
    <property type="match status" value="1"/>
</dbReference>
<keyword evidence="7" id="KW-1185">Reference proteome</keyword>
<dbReference type="GO" id="GO:0016887">
    <property type="term" value="F:ATP hydrolysis activity"/>
    <property type="evidence" value="ECO:0007669"/>
    <property type="project" value="InterPro"/>
</dbReference>
<evidence type="ECO:0000256" key="3">
    <source>
        <dbReference type="ARBA" id="ARBA00022741"/>
    </source>
</evidence>
<evidence type="ECO:0000256" key="1">
    <source>
        <dbReference type="ARBA" id="ARBA00022448"/>
    </source>
</evidence>
<dbReference type="GO" id="GO:0005524">
    <property type="term" value="F:ATP binding"/>
    <property type="evidence" value="ECO:0007669"/>
    <property type="project" value="UniProtKB-KW"/>
</dbReference>
<dbReference type="SUPFAM" id="SSF52540">
    <property type="entry name" value="P-loop containing nucleoside triphosphate hydrolases"/>
    <property type="match status" value="2"/>
</dbReference>
<dbReference type="InterPro" id="IPR003593">
    <property type="entry name" value="AAA+_ATPase"/>
</dbReference>
<dbReference type="Gene3D" id="3.40.50.300">
    <property type="entry name" value="P-loop containing nucleotide triphosphate hydrolases"/>
    <property type="match status" value="2"/>
</dbReference>
<dbReference type="PROSITE" id="PS50893">
    <property type="entry name" value="ABC_TRANSPORTER_2"/>
    <property type="match status" value="1"/>
</dbReference>
<evidence type="ECO:0000256" key="2">
    <source>
        <dbReference type="ARBA" id="ARBA00022737"/>
    </source>
</evidence>
<evidence type="ECO:0000313" key="6">
    <source>
        <dbReference type="EMBL" id="MBB5263286.1"/>
    </source>
</evidence>
<dbReference type="SMART" id="SM00382">
    <property type="entry name" value="AAA"/>
    <property type="match status" value="1"/>
</dbReference>
<dbReference type="RefSeq" id="WP_183770863.1">
    <property type="nucleotide sequence ID" value="NZ_CAWVEG010000085.1"/>
</dbReference>
<evidence type="ECO:0000256" key="4">
    <source>
        <dbReference type="ARBA" id="ARBA00022840"/>
    </source>
</evidence>
<sequence>MGSQELLFMQNVVTGEGREALNGLDLHLCQGEVVELFGVSGAGKTALYNYFMGYEPLKEGYVAFNGRTYRPQERFADQKNVVCVSKNSTLIGGLTIAENICVIASRRKVRGLVHRKNINFRTNFLLQQYMPELRAEMTADTLTVSQRHMVELLRAVECEAKMIYIDDIMAGYGQGDFKRMERMLIALKEKNISILLARQGKDPLSSVSDRVVVLFRGKNVKTFYKEDYNTVTVNQWMLGSDTLAALRRSSYRTDKVIFSARRVQGPEYIASLTLDLHKGEVVGFYDMNNYANLEGARMLTGEEPYIFGQMRLNGRTYAPENLFQAINLGVGCIPWYRDVSGIVESMDCGENLFLPVMRKMSRWGIFYNKKAERFLAREYFSKTGISREFLGMRAEKLDVYNRVQLILTKWILTRPAILVCEELTEDSDLKMKNIILSAVDTLAANGTCVVITAHDMKDLMNICDTIYIMNSYADSKRAEKIQVMKNM</sequence>
<dbReference type="EMBL" id="JACHFW010000001">
    <property type="protein sequence ID" value="MBB5263286.1"/>
    <property type="molecule type" value="Genomic_DNA"/>
</dbReference>
<keyword evidence="6" id="KW-0762">Sugar transport</keyword>
<dbReference type="PANTHER" id="PTHR43790:SF9">
    <property type="entry name" value="GALACTOFURANOSE TRANSPORTER ATP-BINDING PROTEIN YTFR"/>
    <property type="match status" value="1"/>
</dbReference>
<proteinExistence type="predicted"/>
<name>A0A7W8H7E9_9FIRM</name>
<organism evidence="6 7">
    <name type="scientific">Catenibacillus scindens</name>
    <dbReference type="NCBI Taxonomy" id="673271"/>
    <lineage>
        <taxon>Bacteria</taxon>
        <taxon>Bacillati</taxon>
        <taxon>Bacillota</taxon>
        <taxon>Clostridia</taxon>
        <taxon>Lachnospirales</taxon>
        <taxon>Lachnospiraceae</taxon>
        <taxon>Catenibacillus</taxon>
    </lineage>
</organism>
<keyword evidence="3" id="KW-0547">Nucleotide-binding</keyword>
<evidence type="ECO:0000259" key="5">
    <source>
        <dbReference type="PROSITE" id="PS50893"/>
    </source>
</evidence>
<keyword evidence="1" id="KW-0813">Transport</keyword>
<keyword evidence="2" id="KW-0677">Repeat</keyword>
<dbReference type="InterPro" id="IPR050107">
    <property type="entry name" value="ABC_carbohydrate_import_ATPase"/>
</dbReference>
<dbReference type="InterPro" id="IPR003439">
    <property type="entry name" value="ABC_transporter-like_ATP-bd"/>
</dbReference>
<dbReference type="Proteomes" id="UP000543642">
    <property type="component" value="Unassembled WGS sequence"/>
</dbReference>
<accession>A0A7W8H7E9</accession>
<protein>
    <submittedName>
        <fullName evidence="6">ABC-type sugar transport system ATPase subunit</fullName>
    </submittedName>
</protein>
<feature type="domain" description="ABC transporter" evidence="5">
    <location>
        <begin position="1"/>
        <end position="241"/>
    </location>
</feature>
<reference evidence="6 7" key="1">
    <citation type="submission" date="2020-08" db="EMBL/GenBank/DDBJ databases">
        <title>Genomic Encyclopedia of Type Strains, Phase IV (KMG-IV): sequencing the most valuable type-strain genomes for metagenomic binning, comparative biology and taxonomic classification.</title>
        <authorList>
            <person name="Goeker M."/>
        </authorList>
    </citation>
    <scope>NUCLEOTIDE SEQUENCE [LARGE SCALE GENOMIC DNA]</scope>
    <source>
        <strain evidence="6 7">DSM 106146</strain>
    </source>
</reference>
<dbReference type="AlphaFoldDB" id="A0A7W8H7E9"/>
<comment type="caution">
    <text evidence="6">The sequence shown here is derived from an EMBL/GenBank/DDBJ whole genome shotgun (WGS) entry which is preliminary data.</text>
</comment>
<dbReference type="InterPro" id="IPR027417">
    <property type="entry name" value="P-loop_NTPase"/>
</dbReference>